<dbReference type="RefSeq" id="WP_011950999.1">
    <property type="nucleotide sequence ID" value="NZ_CP059319.1"/>
</dbReference>
<dbReference type="PANTHER" id="PTHR44591:SF3">
    <property type="entry name" value="RESPONSE REGULATORY DOMAIN-CONTAINING PROTEIN"/>
    <property type="match status" value="1"/>
</dbReference>
<sequence>MSDAVIVVVDDDPRISATLLSALAETGLEARAFADGEGALDYLAGGSETPACIVTDINMPGMSGWEFAKRARLLLPRLGVVYISSECMDDWRLKAVADSHFLPKPFVRDQLLRAIAALI</sequence>
<accession>A0A975HEK9</accession>
<dbReference type="PROSITE" id="PS50110">
    <property type="entry name" value="RESPONSE_REGULATORY"/>
    <property type="match status" value="1"/>
</dbReference>
<evidence type="ECO:0000313" key="4">
    <source>
        <dbReference type="EMBL" id="QTH22437.1"/>
    </source>
</evidence>
<gene>
    <name evidence="4" type="ORF">HRJ34_02595</name>
</gene>
<reference evidence="4" key="2">
    <citation type="submission" date="2021-04" db="EMBL/GenBank/DDBJ databases">
        <title>Isolation and genomic analysis of the ibuprofen-degrading bacterium Sphingomonas strain MPO218.</title>
        <authorList>
            <person name="Aulestia M."/>
            <person name="Flores A."/>
            <person name="Mangas E.L."/>
            <person name="Perez-Pulido A.J."/>
            <person name="Santero E."/>
            <person name="Camacho E.M."/>
        </authorList>
    </citation>
    <scope>NUCLEOTIDE SEQUENCE</scope>
    <source>
        <strain evidence="4">MPO218</strain>
    </source>
</reference>
<protein>
    <submittedName>
        <fullName evidence="4">Response regulator</fullName>
    </submittedName>
</protein>
<proteinExistence type="predicted"/>
<evidence type="ECO:0000313" key="5">
    <source>
        <dbReference type="Proteomes" id="UP000664914"/>
    </source>
</evidence>
<dbReference type="InterPro" id="IPR011006">
    <property type="entry name" value="CheY-like_superfamily"/>
</dbReference>
<dbReference type="Pfam" id="PF00072">
    <property type="entry name" value="Response_reg"/>
    <property type="match status" value="1"/>
</dbReference>
<evidence type="ECO:0000256" key="1">
    <source>
        <dbReference type="ARBA" id="ARBA00022553"/>
    </source>
</evidence>
<dbReference type="Gene3D" id="3.40.50.2300">
    <property type="match status" value="1"/>
</dbReference>
<keyword evidence="1 2" id="KW-0597">Phosphoprotein</keyword>
<dbReference type="OMA" id="ICEMTAA"/>
<dbReference type="InterPro" id="IPR001789">
    <property type="entry name" value="Sig_transdc_resp-reg_receiver"/>
</dbReference>
<dbReference type="SUPFAM" id="SSF52172">
    <property type="entry name" value="CheY-like"/>
    <property type="match status" value="1"/>
</dbReference>
<dbReference type="Proteomes" id="UP000664914">
    <property type="component" value="Chromosome"/>
</dbReference>
<dbReference type="SMART" id="SM00448">
    <property type="entry name" value="REC"/>
    <property type="match status" value="1"/>
</dbReference>
<dbReference type="EMBL" id="CP059319">
    <property type="protein sequence ID" value="QTH22437.1"/>
    <property type="molecule type" value="Genomic_DNA"/>
</dbReference>
<organism evidence="4 5">
    <name type="scientific">Rhizorhabdus wittichii</name>
    <dbReference type="NCBI Taxonomy" id="160791"/>
    <lineage>
        <taxon>Bacteria</taxon>
        <taxon>Pseudomonadati</taxon>
        <taxon>Pseudomonadota</taxon>
        <taxon>Alphaproteobacteria</taxon>
        <taxon>Sphingomonadales</taxon>
        <taxon>Sphingomonadaceae</taxon>
        <taxon>Rhizorhabdus</taxon>
    </lineage>
</organism>
<name>A0A975HEK9_9SPHN</name>
<dbReference type="InterPro" id="IPR050595">
    <property type="entry name" value="Bact_response_regulator"/>
</dbReference>
<dbReference type="CDD" id="cd00156">
    <property type="entry name" value="REC"/>
    <property type="match status" value="1"/>
</dbReference>
<dbReference type="PANTHER" id="PTHR44591">
    <property type="entry name" value="STRESS RESPONSE REGULATOR PROTEIN 1"/>
    <property type="match status" value="1"/>
</dbReference>
<feature type="domain" description="Response regulatory" evidence="3">
    <location>
        <begin position="5"/>
        <end position="119"/>
    </location>
</feature>
<evidence type="ECO:0000259" key="3">
    <source>
        <dbReference type="PROSITE" id="PS50110"/>
    </source>
</evidence>
<reference evidence="4" key="1">
    <citation type="submission" date="2020-07" db="EMBL/GenBank/DDBJ databases">
        <authorList>
            <person name="Camacho E."/>
        </authorList>
    </citation>
    <scope>NUCLEOTIDE SEQUENCE</scope>
    <source>
        <strain evidence="4">MPO218</strain>
    </source>
</reference>
<evidence type="ECO:0000256" key="2">
    <source>
        <dbReference type="PROSITE-ProRule" id="PRU00169"/>
    </source>
</evidence>
<feature type="modified residue" description="4-aspartylphosphate" evidence="2">
    <location>
        <position position="56"/>
    </location>
</feature>
<dbReference type="AlphaFoldDB" id="A0A975HEK9"/>
<dbReference type="GO" id="GO:0000160">
    <property type="term" value="P:phosphorelay signal transduction system"/>
    <property type="evidence" value="ECO:0007669"/>
    <property type="project" value="InterPro"/>
</dbReference>